<protein>
    <recommendedName>
        <fullName evidence="2">Antitoxin</fullName>
    </recommendedName>
</protein>
<dbReference type="NCBIfam" id="TIGR01552">
    <property type="entry name" value="phd_fam"/>
    <property type="match status" value="1"/>
</dbReference>
<comment type="similarity">
    <text evidence="1 2">Belongs to the phD/YefM antitoxin family.</text>
</comment>
<organism evidence="3 4">
    <name type="scientific">Candidatus Thiomargarita nelsonii</name>
    <dbReference type="NCBI Taxonomy" id="1003181"/>
    <lineage>
        <taxon>Bacteria</taxon>
        <taxon>Pseudomonadati</taxon>
        <taxon>Pseudomonadota</taxon>
        <taxon>Gammaproteobacteria</taxon>
        <taxon>Thiotrichales</taxon>
        <taxon>Thiotrichaceae</taxon>
        <taxon>Thiomargarita</taxon>
    </lineage>
</organism>
<reference evidence="3 4" key="1">
    <citation type="journal article" date="2016" name="Front. Microbiol.">
        <title>Single-Cell (Meta-)Genomics of a Dimorphic Candidatus Thiomargarita nelsonii Reveals Genomic Plasticity.</title>
        <authorList>
            <person name="Flood B.E."/>
            <person name="Fliss P."/>
            <person name="Jones D.S."/>
            <person name="Dick G.J."/>
            <person name="Jain S."/>
            <person name="Kaster A.K."/>
            <person name="Winkel M."/>
            <person name="Mussmann M."/>
            <person name="Bailey J."/>
        </authorList>
    </citation>
    <scope>NUCLEOTIDE SEQUENCE [LARGE SCALE GENOMIC DNA]</scope>
    <source>
        <strain evidence="3">Hydrate Ridge</strain>
    </source>
</reference>
<dbReference type="InterPro" id="IPR036165">
    <property type="entry name" value="YefM-like_sf"/>
</dbReference>
<name>A0A0A6PEB3_9GAMM</name>
<dbReference type="PANTHER" id="PTHR33713">
    <property type="entry name" value="ANTITOXIN YAFN-RELATED"/>
    <property type="match status" value="1"/>
</dbReference>
<dbReference type="PANTHER" id="PTHR33713:SF10">
    <property type="entry name" value="ANTITOXIN YAFN"/>
    <property type="match status" value="1"/>
</dbReference>
<evidence type="ECO:0000256" key="1">
    <source>
        <dbReference type="ARBA" id="ARBA00009981"/>
    </source>
</evidence>
<gene>
    <name evidence="3" type="ORF">PN36_11080</name>
</gene>
<comment type="caution">
    <text evidence="3">The sequence shown here is derived from an EMBL/GenBank/DDBJ whole genome shotgun (WGS) entry which is preliminary data.</text>
</comment>
<evidence type="ECO:0000256" key="2">
    <source>
        <dbReference type="RuleBase" id="RU362080"/>
    </source>
</evidence>
<dbReference type="AlphaFoldDB" id="A0A0A6PEB3"/>
<sequence length="83" mass="9357">MQPVFADYVASLSDLRQNTNNVLEQAQIATVVIMAHNQPSAYLIPAFEYETLLERLEDYELGLLVKERSAEKSQAVEVSIDDL</sequence>
<keyword evidence="4" id="KW-1185">Reference proteome</keyword>
<dbReference type="EMBL" id="JSZA02000034">
    <property type="protein sequence ID" value="KHD09073.1"/>
    <property type="molecule type" value="Genomic_DNA"/>
</dbReference>
<proteinExistence type="inferred from homology"/>
<evidence type="ECO:0000313" key="4">
    <source>
        <dbReference type="Proteomes" id="UP000030428"/>
    </source>
</evidence>
<dbReference type="Proteomes" id="UP000030428">
    <property type="component" value="Unassembled WGS sequence"/>
</dbReference>
<evidence type="ECO:0000313" key="3">
    <source>
        <dbReference type="EMBL" id="KHD09073.1"/>
    </source>
</evidence>
<comment type="function">
    <text evidence="2">Antitoxin component of a type II toxin-antitoxin (TA) system.</text>
</comment>
<dbReference type="SUPFAM" id="SSF143120">
    <property type="entry name" value="YefM-like"/>
    <property type="match status" value="1"/>
</dbReference>
<accession>A0A0A6PEB3</accession>
<dbReference type="InterPro" id="IPR051405">
    <property type="entry name" value="phD/YefM_antitoxin"/>
</dbReference>
<dbReference type="InterPro" id="IPR006442">
    <property type="entry name" value="Antitoxin_Phd/YefM"/>
</dbReference>
<dbReference type="Pfam" id="PF02604">
    <property type="entry name" value="PhdYeFM_antitox"/>
    <property type="match status" value="1"/>
</dbReference>